<accession>A0A2M6UNE6</accession>
<keyword evidence="4" id="KW-1185">Reference proteome</keyword>
<dbReference type="Gene3D" id="3.40.50.1820">
    <property type="entry name" value="alpha/beta hydrolase"/>
    <property type="match status" value="1"/>
</dbReference>
<dbReference type="InterPro" id="IPR052558">
    <property type="entry name" value="Siderophore_Hydrolase_D"/>
</dbReference>
<organism evidence="3 4">
    <name type="scientific">Bradyrhizobium nitroreducens</name>
    <dbReference type="NCBI Taxonomy" id="709803"/>
    <lineage>
        <taxon>Bacteria</taxon>
        <taxon>Pseudomonadati</taxon>
        <taxon>Pseudomonadota</taxon>
        <taxon>Alphaproteobacteria</taxon>
        <taxon>Hyphomicrobiales</taxon>
        <taxon>Nitrobacteraceae</taxon>
        <taxon>Bradyrhizobium</taxon>
    </lineage>
</organism>
<dbReference type="InterPro" id="IPR000801">
    <property type="entry name" value="Esterase-like"/>
</dbReference>
<evidence type="ECO:0000256" key="1">
    <source>
        <dbReference type="ARBA" id="ARBA00005622"/>
    </source>
</evidence>
<evidence type="ECO:0000313" key="4">
    <source>
        <dbReference type="Proteomes" id="UP000228930"/>
    </source>
</evidence>
<dbReference type="InterPro" id="IPR029058">
    <property type="entry name" value="AB_hydrolase_fold"/>
</dbReference>
<dbReference type="Pfam" id="PF00756">
    <property type="entry name" value="Esterase"/>
    <property type="match status" value="1"/>
</dbReference>
<evidence type="ECO:0000256" key="2">
    <source>
        <dbReference type="ARBA" id="ARBA00022801"/>
    </source>
</evidence>
<comment type="caution">
    <text evidence="3">The sequence shown here is derived from an EMBL/GenBank/DDBJ whole genome shotgun (WGS) entry which is preliminary data.</text>
</comment>
<dbReference type="PANTHER" id="PTHR40841">
    <property type="entry name" value="SIDEROPHORE TRIACETYLFUSARININE C ESTERASE"/>
    <property type="match status" value="1"/>
</dbReference>
<dbReference type="AlphaFoldDB" id="A0A2M6UNE6"/>
<dbReference type="SUPFAM" id="SSF53474">
    <property type="entry name" value="alpha/beta-Hydrolases"/>
    <property type="match status" value="1"/>
</dbReference>
<evidence type="ECO:0000313" key="3">
    <source>
        <dbReference type="EMBL" id="PIT06088.1"/>
    </source>
</evidence>
<dbReference type="GO" id="GO:0016788">
    <property type="term" value="F:hydrolase activity, acting on ester bonds"/>
    <property type="evidence" value="ECO:0007669"/>
    <property type="project" value="TreeGrafter"/>
</dbReference>
<gene>
    <name evidence="3" type="ORF">TSA1_15180</name>
</gene>
<keyword evidence="2" id="KW-0378">Hydrolase</keyword>
<dbReference type="Proteomes" id="UP000228930">
    <property type="component" value="Unassembled WGS sequence"/>
</dbReference>
<proteinExistence type="inferred from homology"/>
<sequence length="277" mass="30222">MLPGASVHDMRSAAGHDYRIFVWRPEPRPRGPLPVLYLLDGNGMFPIATAALALQSRRAERTGVTPSVIVGIGYPTVHWIDAKRRTYDYTPPVATDRLARRPGNRAWDETGGADAFLDFIQRELAPAISGEFAIDPDRTALFGHSFGGLLGLYALLTRPALVRSYVAASPSIWFAPDALTERLKTFAAPGLARRRVLVTVGSLEQGGMSSVDADADDYGSWLRRNRMVDNAREFAAALTRTADASLDVSFRMFGEENHASVVPSAISLALRFALPPK</sequence>
<name>A0A2M6UNE6_9BRAD</name>
<evidence type="ECO:0008006" key="5">
    <source>
        <dbReference type="Google" id="ProtNLM"/>
    </source>
</evidence>
<reference evidence="3 4" key="1">
    <citation type="submission" date="2015-06" db="EMBL/GenBank/DDBJ databases">
        <title>Comparative genome analysis of nirS-carrying Bradyrhizobium sp. strains.</title>
        <authorList>
            <person name="Ishii S."/>
            <person name="Jang J."/>
            <person name="Nishizawa T."/>
            <person name="Senoo K."/>
        </authorList>
    </citation>
    <scope>NUCLEOTIDE SEQUENCE [LARGE SCALE GENOMIC DNA]</scope>
    <source>
        <strain evidence="3 4">TSA1</strain>
    </source>
</reference>
<comment type="similarity">
    <text evidence="1">Belongs to the esterase D family.</text>
</comment>
<dbReference type="PANTHER" id="PTHR40841:SF2">
    <property type="entry name" value="SIDEROPHORE-DEGRADING ESTERASE (EUROFUNG)"/>
    <property type="match status" value="1"/>
</dbReference>
<dbReference type="EMBL" id="LFJC01000003">
    <property type="protein sequence ID" value="PIT06088.1"/>
    <property type="molecule type" value="Genomic_DNA"/>
</dbReference>
<protein>
    <recommendedName>
        <fullName evidence="5">Esterase</fullName>
    </recommendedName>
</protein>